<gene>
    <name evidence="9" type="ORF">IMCC3088_2321</name>
</gene>
<organism evidence="9 10">
    <name type="scientific">Aequoribacter fuscus</name>
    <dbReference type="NCBI Taxonomy" id="2518989"/>
    <lineage>
        <taxon>Bacteria</taxon>
        <taxon>Pseudomonadati</taxon>
        <taxon>Pseudomonadota</taxon>
        <taxon>Gammaproteobacteria</taxon>
        <taxon>Cellvibrionales</taxon>
        <taxon>Halieaceae</taxon>
        <taxon>Aequoribacter</taxon>
    </lineage>
</organism>
<keyword evidence="7" id="KW-0998">Cell outer membrane</keyword>
<dbReference type="eggNOG" id="COG4771">
    <property type="taxonomic scope" value="Bacteria"/>
</dbReference>
<keyword evidence="10" id="KW-1185">Reference proteome</keyword>
<keyword evidence="4" id="KW-0812">Transmembrane</keyword>
<evidence type="ECO:0000313" key="10">
    <source>
        <dbReference type="Proteomes" id="UP000005615"/>
    </source>
</evidence>
<evidence type="ECO:0000256" key="1">
    <source>
        <dbReference type="ARBA" id="ARBA00004571"/>
    </source>
</evidence>
<keyword evidence="5" id="KW-0798">TonB box</keyword>
<dbReference type="Proteomes" id="UP000005615">
    <property type="component" value="Unassembled WGS sequence"/>
</dbReference>
<dbReference type="PANTHER" id="PTHR30069:SF49">
    <property type="entry name" value="OUTER MEMBRANE PROTEIN C"/>
    <property type="match status" value="1"/>
</dbReference>
<dbReference type="InterPro" id="IPR039426">
    <property type="entry name" value="TonB-dep_rcpt-like"/>
</dbReference>
<dbReference type="GO" id="GO:0009279">
    <property type="term" value="C:cell outer membrane"/>
    <property type="evidence" value="ECO:0007669"/>
    <property type="project" value="UniProtKB-SubCell"/>
</dbReference>
<dbReference type="GO" id="GO:0044718">
    <property type="term" value="P:siderophore transmembrane transport"/>
    <property type="evidence" value="ECO:0007669"/>
    <property type="project" value="TreeGrafter"/>
</dbReference>
<dbReference type="InterPro" id="IPR000531">
    <property type="entry name" value="Beta-barrel_TonB"/>
</dbReference>
<evidence type="ECO:0000256" key="2">
    <source>
        <dbReference type="ARBA" id="ARBA00022448"/>
    </source>
</evidence>
<evidence type="ECO:0000256" key="3">
    <source>
        <dbReference type="ARBA" id="ARBA00022452"/>
    </source>
</evidence>
<dbReference type="STRING" id="2518989.IMCC3088_2321"/>
<feature type="domain" description="TonB-dependent receptor-like beta-barrel" evidence="8">
    <location>
        <begin position="6"/>
        <end position="386"/>
    </location>
</feature>
<dbReference type="GO" id="GO:0015344">
    <property type="term" value="F:siderophore uptake transmembrane transporter activity"/>
    <property type="evidence" value="ECO:0007669"/>
    <property type="project" value="TreeGrafter"/>
</dbReference>
<dbReference type="InterPro" id="IPR036942">
    <property type="entry name" value="Beta-barrel_TonB_sf"/>
</dbReference>
<proteinExistence type="predicted"/>
<keyword evidence="6" id="KW-0472">Membrane</keyword>
<keyword evidence="2" id="KW-0813">Transport</keyword>
<protein>
    <submittedName>
        <fullName evidence="9">Outer membrane receptor protein</fullName>
    </submittedName>
</protein>
<evidence type="ECO:0000259" key="8">
    <source>
        <dbReference type="Pfam" id="PF00593"/>
    </source>
</evidence>
<comment type="caution">
    <text evidence="9">The sequence shown here is derived from an EMBL/GenBank/DDBJ whole genome shotgun (WGS) entry which is preliminary data.</text>
</comment>
<reference evidence="9 10" key="1">
    <citation type="journal article" date="2011" name="J. Bacteriol.">
        <title>Genome sequence of strain IMCC3088, a proteorhodopsin-containing marine bacterium belonging to the OM60/NOR5 clade.</title>
        <authorList>
            <person name="Jang Y."/>
            <person name="Oh H.M."/>
            <person name="Kang I."/>
            <person name="Lee K."/>
            <person name="Yang S.J."/>
            <person name="Cho J.C."/>
        </authorList>
    </citation>
    <scope>NUCLEOTIDE SEQUENCE [LARGE SCALE GENOMIC DNA]</scope>
    <source>
        <strain evidence="9 10">IMCC3088</strain>
    </source>
</reference>
<dbReference type="Gene3D" id="2.40.170.20">
    <property type="entry name" value="TonB-dependent receptor, beta-barrel domain"/>
    <property type="match status" value="1"/>
</dbReference>
<accession>F3KYR7</accession>
<comment type="subcellular location">
    <subcellularLocation>
        <location evidence="1">Cell outer membrane</location>
        <topology evidence="1">Multi-pass membrane protein</topology>
    </subcellularLocation>
</comment>
<dbReference type="SUPFAM" id="SSF56935">
    <property type="entry name" value="Porins"/>
    <property type="match status" value="1"/>
</dbReference>
<keyword evidence="9" id="KW-0675">Receptor</keyword>
<dbReference type="AlphaFoldDB" id="F3KYR7"/>
<evidence type="ECO:0000256" key="7">
    <source>
        <dbReference type="ARBA" id="ARBA00023237"/>
    </source>
</evidence>
<name>F3KYR7_9GAMM</name>
<sequence>MDGVVFDRESYGITARHNGISEHLSSAEIRAYHTYIDHVMDNYSLRDKAPMMGYMVSNPDRSTDGINVTLEWHLTDARSLTTGLVWQSDERSNRSMMGMTKAMADTYTSKPRLVDLSTESVGVFAELEQQLDDQTRWISGLRVDDWDADRLGLATPVSASETLSAAFTRFEYDFADESATTYFGIGYTERPMDYWEAVSAGGLTATAQLKPEATTQVDLGFLWRQGQWNGSVSAFYGLVDDYILIYSGMMPSPRLHQCASGMMSVTCSGNIDAERYGFEADVQGQLSSKLSVKANVAWVRAYNDTHDRALAQTPPLDLTVSLEHKGKAWTSGVVARYISEQDRIDRGYGTIVGQDISATGDATILSVHTSTQLARDVVLALGLDNIADTDYAEHLSRAGSAVEGYPAIDKVSEPGRTWWAKLSYSF</sequence>
<dbReference type="PANTHER" id="PTHR30069">
    <property type="entry name" value="TONB-DEPENDENT OUTER MEMBRANE RECEPTOR"/>
    <property type="match status" value="1"/>
</dbReference>
<evidence type="ECO:0000256" key="6">
    <source>
        <dbReference type="ARBA" id="ARBA00023136"/>
    </source>
</evidence>
<evidence type="ECO:0000256" key="4">
    <source>
        <dbReference type="ARBA" id="ARBA00022692"/>
    </source>
</evidence>
<evidence type="ECO:0000256" key="5">
    <source>
        <dbReference type="ARBA" id="ARBA00023077"/>
    </source>
</evidence>
<keyword evidence="3" id="KW-1134">Transmembrane beta strand</keyword>
<evidence type="ECO:0000313" key="9">
    <source>
        <dbReference type="EMBL" id="EGG30740.1"/>
    </source>
</evidence>
<dbReference type="Pfam" id="PF00593">
    <property type="entry name" value="TonB_dep_Rec_b-barrel"/>
    <property type="match status" value="1"/>
</dbReference>
<dbReference type="EMBL" id="AEIG01000006">
    <property type="protein sequence ID" value="EGG30740.1"/>
    <property type="molecule type" value="Genomic_DNA"/>
</dbReference>